<keyword evidence="7" id="KW-1185">Reference proteome</keyword>
<dbReference type="SUPFAM" id="SSF56601">
    <property type="entry name" value="beta-lactamase/transpeptidase-like"/>
    <property type="match status" value="1"/>
</dbReference>
<evidence type="ECO:0000256" key="3">
    <source>
        <dbReference type="ARBA" id="ARBA00023136"/>
    </source>
</evidence>
<dbReference type="Gene3D" id="3.40.710.10">
    <property type="entry name" value="DD-peptidase/beta-lactamase superfamily"/>
    <property type="match status" value="1"/>
</dbReference>
<evidence type="ECO:0000313" key="7">
    <source>
        <dbReference type="Proteomes" id="UP000199695"/>
    </source>
</evidence>
<dbReference type="GO" id="GO:0008658">
    <property type="term" value="F:penicillin binding"/>
    <property type="evidence" value="ECO:0007669"/>
    <property type="project" value="InterPro"/>
</dbReference>
<evidence type="ECO:0000256" key="2">
    <source>
        <dbReference type="ARBA" id="ARBA00007171"/>
    </source>
</evidence>
<dbReference type="InterPro" id="IPR001460">
    <property type="entry name" value="PCN-bd_Tpept"/>
</dbReference>
<dbReference type="GO" id="GO:0071972">
    <property type="term" value="F:peptidoglycan L,D-transpeptidase activity"/>
    <property type="evidence" value="ECO:0007669"/>
    <property type="project" value="TreeGrafter"/>
</dbReference>
<evidence type="ECO:0000256" key="1">
    <source>
        <dbReference type="ARBA" id="ARBA00004370"/>
    </source>
</evidence>
<dbReference type="RefSeq" id="WP_089964605.1">
    <property type="nucleotide sequence ID" value="NZ_FOCQ01000001.1"/>
</dbReference>
<gene>
    <name evidence="6" type="ORF">SAMN05444955_101323</name>
</gene>
<dbReference type="AlphaFoldDB" id="A0A1H8AS30"/>
<comment type="similarity">
    <text evidence="2">Belongs to the transpeptidase family.</text>
</comment>
<dbReference type="PANTHER" id="PTHR30627">
    <property type="entry name" value="PEPTIDOGLYCAN D,D-TRANSPEPTIDASE"/>
    <property type="match status" value="1"/>
</dbReference>
<dbReference type="Pfam" id="PF00905">
    <property type="entry name" value="Transpeptidase"/>
    <property type="match status" value="1"/>
</dbReference>
<dbReference type="InterPro" id="IPR050515">
    <property type="entry name" value="Beta-lactam/transpept"/>
</dbReference>
<evidence type="ECO:0000313" key="6">
    <source>
        <dbReference type="EMBL" id="SEM73561.1"/>
    </source>
</evidence>
<dbReference type="InterPro" id="IPR005311">
    <property type="entry name" value="PBP_dimer"/>
</dbReference>
<dbReference type="EMBL" id="FOCQ01000001">
    <property type="protein sequence ID" value="SEM73561.1"/>
    <property type="molecule type" value="Genomic_DNA"/>
</dbReference>
<dbReference type="Proteomes" id="UP000199695">
    <property type="component" value="Unassembled WGS sequence"/>
</dbReference>
<keyword evidence="3" id="KW-0472">Membrane</keyword>
<dbReference type="InterPro" id="IPR012338">
    <property type="entry name" value="Beta-lactam/transpept-like"/>
</dbReference>
<sequence length="603" mass="66988">MRKNWRSWMITLGFIGLFAAILVRLFMIQVVSTRSFSDEQIDLIALAEFYQNREVMIDSGRGEILDRKERSLVGEKNWHLLSFPQSGQQVKLRRAKFEQLAGIIGYSTEALTRQLTELNTPAILPSADGDALILSPAEKERIEKLNIPGLFVVESDNRVALGQIGQQVIGRVMKSPIRAKDNHADEQENGRPTAHTHIGISGLEAAFEPFLHGEEENVLIYTRDRSGKPLSGVQVTIKQNERVGESPRHVIKTTLDKEIQRRVERILAQEQVKEGAVVVQEIASGDILAMGSRPTGLTPVDGLNPWDNRAVMEATPGSIFKTVVAIAALDQGIVQPDSLFVCKGTLGRYGLTDPVSKGHGKQTFREAYADSCNVTLGQVAEKLGGQTLEDYARRLGLARKIIWSGRVFNEKNFSQIPHEQTGLIFAAGTPKKDRGAVVQTGIGQRDVKITPVQAANLVTTLFHHGQPVFPRIVSEIRDVTGRTVFRFPQKQLRTGKPIKESTLQAVREMMREVVTEGTATSVSKAKWPLAGKTGTAQVGLDNNLYHKWMIGFGPADHPRYSVAVLLRSVPDPDDPRAKRIFQRVMDELAHLETEEKNEKKTKQ</sequence>
<proteinExistence type="inferred from homology"/>
<keyword evidence="6" id="KW-0131">Cell cycle</keyword>
<dbReference type="SUPFAM" id="SSF56519">
    <property type="entry name" value="Penicillin binding protein dimerisation domain"/>
    <property type="match status" value="1"/>
</dbReference>
<dbReference type="PANTHER" id="PTHR30627:SF24">
    <property type="entry name" value="PENICILLIN-BINDING PROTEIN 4B"/>
    <property type="match status" value="1"/>
</dbReference>
<dbReference type="GO" id="GO:0071555">
    <property type="term" value="P:cell wall organization"/>
    <property type="evidence" value="ECO:0007669"/>
    <property type="project" value="TreeGrafter"/>
</dbReference>
<dbReference type="Pfam" id="PF03717">
    <property type="entry name" value="PBP_dimer"/>
    <property type="match status" value="1"/>
</dbReference>
<feature type="domain" description="Penicillin-binding protein transpeptidase" evidence="4">
    <location>
        <begin position="275"/>
        <end position="586"/>
    </location>
</feature>
<name>A0A1H8AS30_9BACL</name>
<evidence type="ECO:0000259" key="4">
    <source>
        <dbReference type="Pfam" id="PF00905"/>
    </source>
</evidence>
<evidence type="ECO:0000259" key="5">
    <source>
        <dbReference type="Pfam" id="PF03717"/>
    </source>
</evidence>
<dbReference type="OrthoDB" id="2985542at2"/>
<accession>A0A1H8AS30</accession>
<dbReference type="InterPro" id="IPR036138">
    <property type="entry name" value="PBP_dimer_sf"/>
</dbReference>
<comment type="subcellular location">
    <subcellularLocation>
        <location evidence="1">Membrane</location>
    </subcellularLocation>
</comment>
<dbReference type="GO" id="GO:0005886">
    <property type="term" value="C:plasma membrane"/>
    <property type="evidence" value="ECO:0007669"/>
    <property type="project" value="TreeGrafter"/>
</dbReference>
<keyword evidence="6" id="KW-0132">Cell division</keyword>
<organism evidence="6 7">
    <name type="scientific">Lihuaxuella thermophila</name>
    <dbReference type="NCBI Taxonomy" id="1173111"/>
    <lineage>
        <taxon>Bacteria</taxon>
        <taxon>Bacillati</taxon>
        <taxon>Bacillota</taxon>
        <taxon>Bacilli</taxon>
        <taxon>Bacillales</taxon>
        <taxon>Thermoactinomycetaceae</taxon>
        <taxon>Lihuaxuella</taxon>
    </lineage>
</organism>
<reference evidence="6 7" key="1">
    <citation type="submission" date="2016-10" db="EMBL/GenBank/DDBJ databases">
        <authorList>
            <person name="de Groot N.N."/>
        </authorList>
    </citation>
    <scope>NUCLEOTIDE SEQUENCE [LARGE SCALE GENOMIC DNA]</scope>
    <source>
        <strain evidence="6 7">DSM 46701</strain>
    </source>
</reference>
<dbReference type="Gene3D" id="3.90.1310.10">
    <property type="entry name" value="Penicillin-binding protein 2a (Domain 2)"/>
    <property type="match status" value="1"/>
</dbReference>
<feature type="domain" description="Penicillin-binding protein dimerisation" evidence="5">
    <location>
        <begin position="57"/>
        <end position="231"/>
    </location>
</feature>
<protein>
    <submittedName>
        <fullName evidence="6">Cell division protein FtsI/penicillin-binding protein 2</fullName>
    </submittedName>
</protein>
<dbReference type="GO" id="GO:0051301">
    <property type="term" value="P:cell division"/>
    <property type="evidence" value="ECO:0007669"/>
    <property type="project" value="UniProtKB-KW"/>
</dbReference>
<dbReference type="STRING" id="1173111.SAMN05444955_101323"/>